<sequence>MVENVYLVRHGHIDTGSEKRYIGQTNLPLDALGIEQAHTLSEYFQTIPLDAVFTSPLMRCVQTTQIITPLYHTVDALREINMGKWENMPLKEIKAHDPQGFEERGRNIEHFAPPKAESFGTLSKRVLETFHTLTQTYHGTVLIVAHAGVNRVILRHILGIPFENIFEIEQPYAGVNVLVRNLEKKEWEEALHVKPLCI</sequence>
<dbReference type="CDD" id="cd07067">
    <property type="entry name" value="HP_PGM_like"/>
    <property type="match status" value="1"/>
</dbReference>
<dbReference type="InterPro" id="IPR029033">
    <property type="entry name" value="His_PPase_superfam"/>
</dbReference>
<dbReference type="RefSeq" id="WP_012857235.1">
    <property type="nucleotide sequence ID" value="NC_013512.1"/>
</dbReference>
<proteinExistence type="predicted"/>
<dbReference type="GO" id="GO:0016791">
    <property type="term" value="F:phosphatase activity"/>
    <property type="evidence" value="ECO:0007669"/>
    <property type="project" value="TreeGrafter"/>
</dbReference>
<dbReference type="Gene3D" id="3.40.50.1240">
    <property type="entry name" value="Phosphoglycerate mutase-like"/>
    <property type="match status" value="1"/>
</dbReference>
<dbReference type="eggNOG" id="COG0406">
    <property type="taxonomic scope" value="Bacteria"/>
</dbReference>
<protein>
    <submittedName>
        <fullName evidence="2">Phosphoglycerate mutase</fullName>
    </submittedName>
</protein>
<dbReference type="PANTHER" id="PTHR48100">
    <property type="entry name" value="BROAD-SPECIFICITY PHOSPHATASE YOR283W-RELATED"/>
    <property type="match status" value="1"/>
</dbReference>
<dbReference type="AlphaFoldDB" id="D1B314"/>
<evidence type="ECO:0000256" key="1">
    <source>
        <dbReference type="PIRSR" id="PIRSR613078-2"/>
    </source>
</evidence>
<dbReference type="InterPro" id="IPR050275">
    <property type="entry name" value="PGM_Phosphatase"/>
</dbReference>
<dbReference type="EMBL" id="CP001816">
    <property type="protein sequence ID" value="ACZ12484.1"/>
    <property type="molecule type" value="Genomic_DNA"/>
</dbReference>
<keyword evidence="3" id="KW-1185">Reference proteome</keyword>
<dbReference type="SUPFAM" id="SSF53254">
    <property type="entry name" value="Phosphoglycerate mutase-like"/>
    <property type="match status" value="1"/>
</dbReference>
<accession>D1B314</accession>
<evidence type="ECO:0000313" key="2">
    <source>
        <dbReference type="EMBL" id="ACZ12484.1"/>
    </source>
</evidence>
<reference evidence="3" key="1">
    <citation type="submission" date="2009-11" db="EMBL/GenBank/DDBJ databases">
        <title>The complete genome of Sulfurospirillum deleyianum DSM 6946.</title>
        <authorList>
            <consortium name="US DOE Joint Genome Institute (JGI-PGF)"/>
            <person name="Lucas S."/>
            <person name="Copeland A."/>
            <person name="Lapidus A."/>
            <person name="Glavina del Rio T."/>
            <person name="Dalin E."/>
            <person name="Tice H."/>
            <person name="Bruce D."/>
            <person name="Goodwin L."/>
            <person name="Pitluck S."/>
            <person name="Kyrpides N."/>
            <person name="Mavromatis K."/>
            <person name="Ivanova N."/>
            <person name="Ovchinnikova G."/>
            <person name="Munk A.C."/>
            <person name="Lu M."/>
            <person name="Brettin T."/>
            <person name="Detter J.C."/>
            <person name="Han C."/>
            <person name="Tapia R."/>
            <person name="Larimer F."/>
            <person name="Land M."/>
            <person name="Hauser L."/>
            <person name="Markowitz V."/>
            <person name="Cheng J.F."/>
            <person name="Hugenholtz P."/>
            <person name="Woyke T."/>
            <person name="Wu D."/>
            <person name="Aumann P."/>
            <person name="Schneider S."/>
            <person name="Lang E."/>
            <person name="Spring S."/>
            <person name="Klenk H.P."/>
            <person name="Eisen J.A."/>
        </authorList>
    </citation>
    <scope>NUCLEOTIDE SEQUENCE [LARGE SCALE GENOMIC DNA]</scope>
    <source>
        <strain evidence="3">ATCC 51133 / DSM 6946 / 5175</strain>
    </source>
</reference>
<reference evidence="2 3" key="2">
    <citation type="journal article" date="2010" name="Stand. Genomic Sci.">
        <title>Complete genome sequence of Sulfurospirillum deleyianum type strain (5175).</title>
        <authorList>
            <person name="Sikorski J."/>
            <person name="Lapidus A."/>
            <person name="Copeland A."/>
            <person name="Glavina Del Rio T."/>
            <person name="Nolan M."/>
            <person name="Lucas S."/>
            <person name="Chen F."/>
            <person name="Tice H."/>
            <person name="Cheng J.F."/>
            <person name="Saunders E."/>
            <person name="Bruce D."/>
            <person name="Goodwin L."/>
            <person name="Pitluck S."/>
            <person name="Ovchinnikova G."/>
            <person name="Pati A."/>
            <person name="Ivanova N."/>
            <person name="Mavromatis K."/>
            <person name="Chen A."/>
            <person name="Palaniappan K."/>
            <person name="Chain P."/>
            <person name="Land M."/>
            <person name="Hauser L."/>
            <person name="Chang Y.J."/>
            <person name="Jeffries C.D."/>
            <person name="Brettin T."/>
            <person name="Detter J.C."/>
            <person name="Han C."/>
            <person name="Rohde M."/>
            <person name="Lang E."/>
            <person name="Spring S."/>
            <person name="Goker M."/>
            <person name="Bristow J."/>
            <person name="Eisen J.A."/>
            <person name="Markowitz V."/>
            <person name="Hugenholtz P."/>
            <person name="Kyrpides N.C."/>
            <person name="Klenk H.P."/>
        </authorList>
    </citation>
    <scope>NUCLEOTIDE SEQUENCE [LARGE SCALE GENOMIC DNA]</scope>
    <source>
        <strain evidence="3">ATCC 51133 / DSM 6946 / 5175</strain>
    </source>
</reference>
<dbReference type="OrthoDB" id="9781415at2"/>
<dbReference type="Pfam" id="PF00300">
    <property type="entry name" value="His_Phos_1"/>
    <property type="match status" value="1"/>
</dbReference>
<dbReference type="SMART" id="SM00855">
    <property type="entry name" value="PGAM"/>
    <property type="match status" value="1"/>
</dbReference>
<dbReference type="Proteomes" id="UP000002222">
    <property type="component" value="Chromosome"/>
</dbReference>
<dbReference type="PIRSF" id="PIRSF000709">
    <property type="entry name" value="6PFK_2-Ptase"/>
    <property type="match status" value="1"/>
</dbReference>
<evidence type="ECO:0000313" key="3">
    <source>
        <dbReference type="Proteomes" id="UP000002222"/>
    </source>
</evidence>
<feature type="binding site" evidence="1">
    <location>
        <position position="59"/>
    </location>
    <ligand>
        <name>substrate</name>
    </ligand>
</feature>
<organism evidence="2 3">
    <name type="scientific">Sulfurospirillum deleyianum (strain ATCC 51133 / DSM 6946 / 5175)</name>
    <dbReference type="NCBI Taxonomy" id="525898"/>
    <lineage>
        <taxon>Bacteria</taxon>
        <taxon>Pseudomonadati</taxon>
        <taxon>Campylobacterota</taxon>
        <taxon>Epsilonproteobacteria</taxon>
        <taxon>Campylobacterales</taxon>
        <taxon>Sulfurospirillaceae</taxon>
        <taxon>Sulfurospirillum</taxon>
    </lineage>
</organism>
<gene>
    <name evidence="2" type="ordered locus">Sdel_1466</name>
</gene>
<dbReference type="InterPro" id="IPR013078">
    <property type="entry name" value="His_Pase_superF_clade-1"/>
</dbReference>
<name>D1B314_SULD5</name>
<dbReference type="HOGENOM" id="CLU_033323_8_4_7"/>
<dbReference type="KEGG" id="sdl:Sdel_1466"/>
<dbReference type="STRING" id="525898.Sdel_1466"/>